<gene>
    <name evidence="1" type="ORF">KK078_15125</name>
</gene>
<dbReference type="Proteomes" id="UP001319180">
    <property type="component" value="Unassembled WGS sequence"/>
</dbReference>
<dbReference type="EMBL" id="JAHESC010000021">
    <property type="protein sequence ID" value="MBT1687900.1"/>
    <property type="molecule type" value="Genomic_DNA"/>
</dbReference>
<dbReference type="AlphaFoldDB" id="A0AAP2DC31"/>
<comment type="caution">
    <text evidence="1">The sequence shown here is derived from an EMBL/GenBank/DDBJ whole genome shotgun (WGS) entry which is preliminary data.</text>
</comment>
<dbReference type="Gene3D" id="3.30.420.260">
    <property type="match status" value="1"/>
</dbReference>
<dbReference type="Pfam" id="PF12864">
    <property type="entry name" value="DUF3822"/>
    <property type="match status" value="1"/>
</dbReference>
<proteinExistence type="predicted"/>
<protein>
    <submittedName>
        <fullName evidence="1">DUF3822 family protein</fullName>
    </submittedName>
</protein>
<organism evidence="1 2">
    <name type="scientific">Dawidia soli</name>
    <dbReference type="NCBI Taxonomy" id="2782352"/>
    <lineage>
        <taxon>Bacteria</taxon>
        <taxon>Pseudomonadati</taxon>
        <taxon>Bacteroidota</taxon>
        <taxon>Cytophagia</taxon>
        <taxon>Cytophagales</taxon>
        <taxon>Chryseotaleaceae</taxon>
        <taxon>Dawidia</taxon>
    </lineage>
</organism>
<name>A0AAP2DC31_9BACT</name>
<reference evidence="1 2" key="1">
    <citation type="submission" date="2021-05" db="EMBL/GenBank/DDBJ databases">
        <title>A Polyphasic approach of four new species of the genus Ohtaekwangia: Ohtaekwangia histidinii sp. nov., Ohtaekwangia cretensis sp. nov., Ohtaekwangia indiensis sp. nov., Ohtaekwangia reichenbachii sp. nov. from diverse environment.</title>
        <authorList>
            <person name="Octaviana S."/>
        </authorList>
    </citation>
    <scope>NUCLEOTIDE SEQUENCE [LARGE SCALE GENOMIC DNA]</scope>
    <source>
        <strain evidence="1 2">PWU37</strain>
    </source>
</reference>
<dbReference type="CDD" id="cd24013">
    <property type="entry name" value="ASKHA_ATPase_BT3980-like"/>
    <property type="match status" value="1"/>
</dbReference>
<evidence type="ECO:0000313" key="1">
    <source>
        <dbReference type="EMBL" id="MBT1687900.1"/>
    </source>
</evidence>
<evidence type="ECO:0000313" key="2">
    <source>
        <dbReference type="Proteomes" id="UP001319180"/>
    </source>
</evidence>
<sequence>MQPSTLHYKLIKKVRDERFDEEYIHQYHLLIQLGTRDFQLLVIDPTDNRALLLEDFVLPNLTSHEALLQLLDQLFDSHALLKAGFWKKIKISIKNQKFVQVPLALFAEESLEDYLKFNAHVDPDREDFLATLNPAAQAVTVFAINKDLHRWLLNMYPSNPPEFTHQSAALIEGTLRSSQDRADTPLYIYVDRFKLHILVCRDGKLLYYNQFAIKEFSDYIKYIMLVMKSLNLNQQTSQVILWGYIGKNSPHYHEFYKYISNVWFGSRPANLQFSYMFDDIQDHHFFDLYSVHLMP</sequence>
<dbReference type="Gene3D" id="3.30.420.250">
    <property type="match status" value="1"/>
</dbReference>
<dbReference type="InterPro" id="IPR024213">
    <property type="entry name" value="DUF3822"/>
</dbReference>
<keyword evidence="2" id="KW-1185">Reference proteome</keyword>
<dbReference type="RefSeq" id="WP_254091129.1">
    <property type="nucleotide sequence ID" value="NZ_JAHESC010000021.1"/>
</dbReference>
<accession>A0AAP2DC31</accession>